<dbReference type="InterPro" id="IPR050902">
    <property type="entry name" value="ABC_Transporter_SBP"/>
</dbReference>
<dbReference type="EMBL" id="CP003167">
    <property type="protein sequence ID" value="AGB01955.1"/>
    <property type="molecule type" value="Genomic_DNA"/>
</dbReference>
<reference evidence="2 3" key="2">
    <citation type="journal article" date="2014" name="Genome Announc.">
        <title>Complete Genome Sequence of Methanoregula formicica SMSPT, a Mesophilic Hydrogenotrophic Methanogen Isolated from a Methanogenic Upflow Anaerobic Sludge Blanket Reactor.</title>
        <authorList>
            <person name="Yamamoto K."/>
            <person name="Tamaki H."/>
            <person name="Cadillo-Quiroz H."/>
            <person name="Imachi H."/>
            <person name="Kyrpides N."/>
            <person name="Woyke T."/>
            <person name="Goodwin L."/>
            <person name="Zinder S.H."/>
            <person name="Kamagata Y."/>
            <person name="Liu W.T."/>
        </authorList>
    </citation>
    <scope>NUCLEOTIDE SEQUENCE [LARGE SCALE GENOMIC DNA]</scope>
    <source>
        <strain evidence="3">DSM 22288 / NBRC 105244 / SMSP</strain>
    </source>
</reference>
<dbReference type="InterPro" id="IPR002491">
    <property type="entry name" value="ABC_transptr_periplasmic_BD"/>
</dbReference>
<dbReference type="PROSITE" id="PS50983">
    <property type="entry name" value="FE_B12_PBP"/>
    <property type="match status" value="1"/>
</dbReference>
<dbReference type="Gene3D" id="3.40.50.1980">
    <property type="entry name" value="Nitrogenase molybdenum iron protein domain"/>
    <property type="match status" value="2"/>
</dbReference>
<dbReference type="SUPFAM" id="SSF53807">
    <property type="entry name" value="Helical backbone' metal receptor"/>
    <property type="match status" value="1"/>
</dbReference>
<evidence type="ECO:0000313" key="2">
    <source>
        <dbReference type="EMBL" id="AGB01955.1"/>
    </source>
</evidence>
<feature type="domain" description="Fe/B12 periplasmic-binding" evidence="1">
    <location>
        <begin position="68"/>
        <end position="332"/>
    </location>
</feature>
<dbReference type="KEGG" id="mfo:Metfor_0900"/>
<dbReference type="InParanoid" id="L0HD47"/>
<dbReference type="PANTHER" id="PTHR30535:SF34">
    <property type="entry name" value="MOLYBDATE-BINDING PROTEIN MOLA"/>
    <property type="match status" value="1"/>
</dbReference>
<dbReference type="Proteomes" id="UP000010824">
    <property type="component" value="Chromosome"/>
</dbReference>
<dbReference type="GeneID" id="14310213"/>
<dbReference type="PROSITE" id="PS51257">
    <property type="entry name" value="PROKAR_LIPOPROTEIN"/>
    <property type="match status" value="1"/>
</dbReference>
<proteinExistence type="predicted"/>
<dbReference type="PANTHER" id="PTHR30535">
    <property type="entry name" value="VITAMIN B12-BINDING PROTEIN"/>
    <property type="match status" value="1"/>
</dbReference>
<evidence type="ECO:0000313" key="3">
    <source>
        <dbReference type="Proteomes" id="UP000010824"/>
    </source>
</evidence>
<organism evidence="2 3">
    <name type="scientific">Methanoregula formicica (strain DSM 22288 / NBRC 105244 / SMSP)</name>
    <dbReference type="NCBI Taxonomy" id="593750"/>
    <lineage>
        <taxon>Archaea</taxon>
        <taxon>Methanobacteriati</taxon>
        <taxon>Methanobacteriota</taxon>
        <taxon>Stenosarchaea group</taxon>
        <taxon>Methanomicrobia</taxon>
        <taxon>Methanomicrobiales</taxon>
        <taxon>Methanoregulaceae</taxon>
        <taxon>Methanoregula</taxon>
    </lineage>
</organism>
<name>L0HD47_METFS</name>
<reference evidence="3" key="1">
    <citation type="submission" date="2011-12" db="EMBL/GenBank/DDBJ databases">
        <title>Complete sequence of Methanoregula formicicum SMSP.</title>
        <authorList>
            <person name="Lucas S."/>
            <person name="Han J."/>
            <person name="Lapidus A."/>
            <person name="Cheng J.-F."/>
            <person name="Goodwin L."/>
            <person name="Pitluck S."/>
            <person name="Peters L."/>
            <person name="Ovchinnikova G."/>
            <person name="Teshima H."/>
            <person name="Detter J.C."/>
            <person name="Han C."/>
            <person name="Tapia R."/>
            <person name="Land M."/>
            <person name="Hauser L."/>
            <person name="Kyrpides N."/>
            <person name="Ivanova N."/>
            <person name="Pagani I."/>
            <person name="Imachi H."/>
            <person name="Tamaki H."/>
            <person name="Sekiguchi Y."/>
            <person name="Kamagata Y."/>
            <person name="Cadillo-Quiroz H."/>
            <person name="Zinder S."/>
            <person name="Liu W.-T."/>
            <person name="Woyke T."/>
        </authorList>
    </citation>
    <scope>NUCLEOTIDE SEQUENCE [LARGE SCALE GENOMIC DNA]</scope>
    <source>
        <strain evidence="3">DSM 22288 / NBRC 105244 / SMSP</strain>
    </source>
</reference>
<dbReference type="STRING" id="593750.Metfor_0900"/>
<dbReference type="Pfam" id="PF01497">
    <property type="entry name" value="Peripla_BP_2"/>
    <property type="match status" value="1"/>
</dbReference>
<protein>
    <submittedName>
        <fullName evidence="2">ABC-type Fe3+-hydroxamate transport system, periplasmic component</fullName>
    </submittedName>
</protein>
<dbReference type="RefSeq" id="WP_015284919.1">
    <property type="nucleotide sequence ID" value="NC_019943.1"/>
</dbReference>
<dbReference type="HOGENOM" id="CLU_038034_2_0_2"/>
<accession>L0HD47</accession>
<sequence precursor="true">MTEKEKWHLPMVFLCALGSLLLLFILITGCSSLSPTVASTTTDTTNSTNISVTDYYGNTISLSQPARRIICFNEQAAEILAAIGAGDQIIGVSQSFVNESFIMNQAPNAVSVGNYWTPDVEKIITLHPDLLISAGKPGSPPQSINKVVAANITVLYLNCYNIQDLANDTRKLSRITGHEERAEKYAQFSERYLSLVKSRLANISDNHQPGPRVYFESWYDYTLSTPDTFVNDLLTIVHARNIAENITQSSATVSPEWVINQNPDVIIKIVTYDMNLTAVHEEIMNRPGLSEVRAVQDNRVYVLHWDMVASPRAAAGLVYVAKALYPDLFRDISPNDILNEYKMEFLREYDARDAFYPRL</sequence>
<gene>
    <name evidence="2" type="ordered locus">Metfor_0900</name>
</gene>
<dbReference type="eggNOG" id="arCOG04233">
    <property type="taxonomic scope" value="Archaea"/>
</dbReference>
<evidence type="ECO:0000259" key="1">
    <source>
        <dbReference type="PROSITE" id="PS50983"/>
    </source>
</evidence>
<keyword evidence="3" id="KW-1185">Reference proteome</keyword>
<dbReference type="AlphaFoldDB" id="L0HD47"/>